<dbReference type="GO" id="GO:0006508">
    <property type="term" value="P:proteolysis"/>
    <property type="evidence" value="ECO:0007669"/>
    <property type="project" value="InterPro"/>
</dbReference>
<dbReference type="GO" id="GO:0008233">
    <property type="term" value="F:peptidase activity"/>
    <property type="evidence" value="ECO:0007669"/>
    <property type="project" value="InterPro"/>
</dbReference>
<sequence>MSPSELTGQTRGHIAQFQEPRFAAHPLAVKAFVAMQEKARGQGLELAIFSGFRDFETQRKIWQTKATGQRPLYDPKGQEISFDTLGPDGLIEAILRWSALPGASRHHWGSDLDLIDLNGMPLGYRVQLLPDEYAPGGVFGKLNFWLTQNIREFEFFQPYLVDRGGVSPEPWHLSFAPVSVPALAQMHPQLLKEAWGPVEMVLKDRLLERLEELFERYVTNINPP</sequence>
<dbReference type="Proteomes" id="UP000177583">
    <property type="component" value="Unassembled WGS sequence"/>
</dbReference>
<evidence type="ECO:0000313" key="3">
    <source>
        <dbReference type="Proteomes" id="UP000177583"/>
    </source>
</evidence>
<evidence type="ECO:0000313" key="2">
    <source>
        <dbReference type="EMBL" id="OGH04663.1"/>
    </source>
</evidence>
<dbReference type="Pfam" id="PF02557">
    <property type="entry name" value="VanY"/>
    <property type="match status" value="1"/>
</dbReference>
<accession>A0A1F6H2Q1</accession>
<dbReference type="InterPro" id="IPR052179">
    <property type="entry name" value="DD-CPase-like"/>
</dbReference>
<dbReference type="Gene3D" id="3.30.1380.10">
    <property type="match status" value="1"/>
</dbReference>
<dbReference type="AlphaFoldDB" id="A0A1F6H2Q1"/>
<protein>
    <recommendedName>
        <fullName evidence="1">D-alanyl-D-alanine carboxypeptidase-like core domain-containing protein</fullName>
    </recommendedName>
</protein>
<comment type="caution">
    <text evidence="2">The sequence shown here is derived from an EMBL/GenBank/DDBJ whole genome shotgun (WGS) entry which is preliminary data.</text>
</comment>
<dbReference type="PANTHER" id="PTHR34385">
    <property type="entry name" value="D-ALANYL-D-ALANINE CARBOXYPEPTIDASE"/>
    <property type="match status" value="1"/>
</dbReference>
<dbReference type="InterPro" id="IPR009045">
    <property type="entry name" value="Zn_M74/Hedgehog-like"/>
</dbReference>
<dbReference type="CDD" id="cd14847">
    <property type="entry name" value="DD-carboxypeptidase_like"/>
    <property type="match status" value="1"/>
</dbReference>
<dbReference type="EMBL" id="MFNF01000001">
    <property type="protein sequence ID" value="OGH04663.1"/>
    <property type="molecule type" value="Genomic_DNA"/>
</dbReference>
<dbReference type="InterPro" id="IPR003709">
    <property type="entry name" value="VanY-like_core_dom"/>
</dbReference>
<feature type="domain" description="D-alanyl-D-alanine carboxypeptidase-like core" evidence="1">
    <location>
        <begin position="26"/>
        <end position="177"/>
    </location>
</feature>
<dbReference type="SUPFAM" id="SSF55166">
    <property type="entry name" value="Hedgehog/DD-peptidase"/>
    <property type="match status" value="1"/>
</dbReference>
<organism evidence="2 3">
    <name type="scientific">Candidatus Lambdaproteobacteria bacterium RIFOXYD2_FULL_56_26</name>
    <dbReference type="NCBI Taxonomy" id="1817773"/>
    <lineage>
        <taxon>Bacteria</taxon>
        <taxon>Pseudomonadati</taxon>
        <taxon>Pseudomonadota</taxon>
        <taxon>Candidatus Lambdaproteobacteria</taxon>
    </lineage>
</organism>
<gene>
    <name evidence="2" type="ORF">A2557_06645</name>
</gene>
<name>A0A1F6H2Q1_9PROT</name>
<reference evidence="2 3" key="1">
    <citation type="journal article" date="2016" name="Nat. Commun.">
        <title>Thousands of microbial genomes shed light on interconnected biogeochemical processes in an aquifer system.</title>
        <authorList>
            <person name="Anantharaman K."/>
            <person name="Brown C.T."/>
            <person name="Hug L.A."/>
            <person name="Sharon I."/>
            <person name="Castelle C.J."/>
            <person name="Probst A.J."/>
            <person name="Thomas B.C."/>
            <person name="Singh A."/>
            <person name="Wilkins M.J."/>
            <person name="Karaoz U."/>
            <person name="Brodie E.L."/>
            <person name="Williams K.H."/>
            <person name="Hubbard S.S."/>
            <person name="Banfield J.F."/>
        </authorList>
    </citation>
    <scope>NUCLEOTIDE SEQUENCE [LARGE SCALE GENOMIC DNA]</scope>
</reference>
<dbReference type="PANTHER" id="PTHR34385:SF1">
    <property type="entry name" value="PEPTIDOGLYCAN L-ALANYL-D-GLUTAMATE ENDOPEPTIDASE CWLK"/>
    <property type="match status" value="1"/>
</dbReference>
<proteinExistence type="predicted"/>
<evidence type="ECO:0000259" key="1">
    <source>
        <dbReference type="Pfam" id="PF02557"/>
    </source>
</evidence>